<dbReference type="InterPro" id="IPR003849">
    <property type="entry name" value="Preprotein_translocase_YajC"/>
</dbReference>
<dbReference type="OrthoDB" id="9811406at2"/>
<name>E1X0T4_HALMS</name>
<dbReference type="PANTHER" id="PTHR33909:SF1">
    <property type="entry name" value="SEC TRANSLOCON ACCESSORY COMPLEX SUBUNIT YAJC"/>
    <property type="match status" value="1"/>
</dbReference>
<dbReference type="PANTHER" id="PTHR33909">
    <property type="entry name" value="SEC TRANSLOCON ACCESSORY COMPLEX SUBUNIT YAJC"/>
    <property type="match status" value="1"/>
</dbReference>
<evidence type="ECO:0000256" key="8">
    <source>
        <dbReference type="ARBA" id="ARBA00022989"/>
    </source>
</evidence>
<dbReference type="GO" id="GO:0005886">
    <property type="term" value="C:plasma membrane"/>
    <property type="evidence" value="ECO:0007669"/>
    <property type="project" value="UniProtKB-SubCell"/>
</dbReference>
<evidence type="ECO:0000256" key="11">
    <source>
        <dbReference type="SAM" id="Phobius"/>
    </source>
</evidence>
<comment type="similarity">
    <text evidence="2">Belongs to the YajC family.</text>
</comment>
<dbReference type="NCBIfam" id="TIGR00739">
    <property type="entry name" value="yajC"/>
    <property type="match status" value="1"/>
</dbReference>
<keyword evidence="9" id="KW-0811">Translocation</keyword>
<dbReference type="Proteomes" id="UP000008963">
    <property type="component" value="Chromosome"/>
</dbReference>
<dbReference type="AlphaFoldDB" id="E1X0T4"/>
<keyword evidence="7" id="KW-0653">Protein transport</keyword>
<dbReference type="STRING" id="862908.BMS_1570"/>
<dbReference type="eggNOG" id="COG1862">
    <property type="taxonomic scope" value="Bacteria"/>
</dbReference>
<evidence type="ECO:0000313" key="13">
    <source>
        <dbReference type="Proteomes" id="UP000008963"/>
    </source>
</evidence>
<protein>
    <recommendedName>
        <fullName evidence="3">Sec translocon accessory complex subunit YajC</fullName>
    </recommendedName>
</protein>
<feature type="transmembrane region" description="Helical" evidence="11">
    <location>
        <begin position="26"/>
        <end position="42"/>
    </location>
</feature>
<evidence type="ECO:0000256" key="2">
    <source>
        <dbReference type="ARBA" id="ARBA00006742"/>
    </source>
</evidence>
<evidence type="ECO:0000256" key="10">
    <source>
        <dbReference type="ARBA" id="ARBA00023136"/>
    </source>
</evidence>
<dbReference type="PRINTS" id="PR01853">
    <property type="entry name" value="YAJCTRNLCASE"/>
</dbReference>
<evidence type="ECO:0000256" key="6">
    <source>
        <dbReference type="ARBA" id="ARBA00022692"/>
    </source>
</evidence>
<proteinExistence type="inferred from homology"/>
<keyword evidence="4" id="KW-0813">Transport</keyword>
<evidence type="ECO:0000256" key="3">
    <source>
        <dbReference type="ARBA" id="ARBA00014962"/>
    </source>
</evidence>
<dbReference type="KEGG" id="bmx:BMS_1570"/>
<evidence type="ECO:0000313" key="12">
    <source>
        <dbReference type="EMBL" id="CBW26422.1"/>
    </source>
</evidence>
<dbReference type="PATRIC" id="fig|862908.3.peg.1495"/>
<gene>
    <name evidence="12" type="ordered locus">BMS_1570</name>
</gene>
<dbReference type="Pfam" id="PF02699">
    <property type="entry name" value="YajC"/>
    <property type="match status" value="1"/>
</dbReference>
<comment type="subcellular location">
    <subcellularLocation>
        <location evidence="1">Cell membrane</location>
        <topology evidence="1">Single-pass membrane protein</topology>
    </subcellularLocation>
</comment>
<evidence type="ECO:0000256" key="1">
    <source>
        <dbReference type="ARBA" id="ARBA00004162"/>
    </source>
</evidence>
<evidence type="ECO:0000256" key="7">
    <source>
        <dbReference type="ARBA" id="ARBA00022927"/>
    </source>
</evidence>
<evidence type="ECO:0000256" key="4">
    <source>
        <dbReference type="ARBA" id="ARBA00022448"/>
    </source>
</evidence>
<keyword evidence="10 11" id="KW-0472">Membrane</keyword>
<dbReference type="HOGENOM" id="CLU_116157_2_0_7"/>
<dbReference type="EMBL" id="FQ312005">
    <property type="protein sequence ID" value="CBW26422.1"/>
    <property type="molecule type" value="Genomic_DNA"/>
</dbReference>
<dbReference type="RefSeq" id="WP_014244205.1">
    <property type="nucleotide sequence ID" value="NC_016620.1"/>
</dbReference>
<dbReference type="GO" id="GO:0015031">
    <property type="term" value="P:protein transport"/>
    <property type="evidence" value="ECO:0007669"/>
    <property type="project" value="UniProtKB-KW"/>
</dbReference>
<sequence>MLDFLMTPVMAQEAAAAAGQPNALSSFLPMIAVFAIFYFLMIRPQAKKAKEEQAMLSQLGKGEEIFTKSGLFGTITGITDKVITLEIAEGTKVKVLRSHIGGKADSIFKKTEEKK</sequence>
<organism evidence="12 13">
    <name type="scientific">Halobacteriovorax marinus (strain ATCC BAA-682 / DSM 15412 / SJ)</name>
    <name type="common">Bacteriovorax marinus</name>
    <dbReference type="NCBI Taxonomy" id="862908"/>
    <lineage>
        <taxon>Bacteria</taxon>
        <taxon>Pseudomonadati</taxon>
        <taxon>Bdellovibrionota</taxon>
        <taxon>Bacteriovoracia</taxon>
        <taxon>Bacteriovoracales</taxon>
        <taxon>Halobacteriovoraceae</taxon>
        <taxon>Halobacteriovorax</taxon>
    </lineage>
</organism>
<evidence type="ECO:0000256" key="9">
    <source>
        <dbReference type="ARBA" id="ARBA00023010"/>
    </source>
</evidence>
<keyword evidence="13" id="KW-1185">Reference proteome</keyword>
<evidence type="ECO:0000256" key="5">
    <source>
        <dbReference type="ARBA" id="ARBA00022475"/>
    </source>
</evidence>
<reference evidence="13" key="1">
    <citation type="journal article" date="2013" name="ISME J.">
        <title>A small predatory core genome in the divergent marine Bacteriovorax marinus SJ and the terrestrial Bdellovibrio bacteriovorus.</title>
        <authorList>
            <person name="Crossman L.C."/>
            <person name="Chen H."/>
            <person name="Cerdeno-Tarraga A.M."/>
            <person name="Brooks K."/>
            <person name="Quail M.A."/>
            <person name="Pineiro S.A."/>
            <person name="Hobley L."/>
            <person name="Sockett R.E."/>
            <person name="Bentley S.D."/>
            <person name="Parkhill J."/>
            <person name="Williams H.N."/>
            <person name="Stine O.C."/>
        </authorList>
    </citation>
    <scope>NUCLEOTIDE SEQUENCE [LARGE SCALE GENOMIC DNA]</scope>
    <source>
        <strain evidence="13">ATCC BAA-682 / DSM 15412 / SJ</strain>
    </source>
</reference>
<dbReference type="SMART" id="SM01323">
    <property type="entry name" value="YajC"/>
    <property type="match status" value="1"/>
</dbReference>
<accession>E1X0T4</accession>
<keyword evidence="6 11" id="KW-0812">Transmembrane</keyword>
<keyword evidence="8 11" id="KW-1133">Transmembrane helix</keyword>
<keyword evidence="5" id="KW-1003">Cell membrane</keyword>